<evidence type="ECO:0008006" key="5">
    <source>
        <dbReference type="Google" id="ProtNLM"/>
    </source>
</evidence>
<feature type="domain" description="Transposase Tc1-like" evidence="1">
    <location>
        <begin position="69"/>
        <end position="133"/>
    </location>
</feature>
<protein>
    <recommendedName>
        <fullName evidence="5">Transposase Tc1-like domain-containing protein</fullName>
    </recommendedName>
</protein>
<dbReference type="GeneTree" id="ENSGT01120000271870"/>
<proteinExistence type="predicted"/>
<keyword evidence="4" id="KW-1185">Reference proteome</keyword>
<evidence type="ECO:0000313" key="4">
    <source>
        <dbReference type="Proteomes" id="UP000694389"/>
    </source>
</evidence>
<dbReference type="AlphaFoldDB" id="A0A8P4GTK9"/>
<name>A0A8P4GTK9_DICLA</name>
<dbReference type="InterPro" id="IPR002492">
    <property type="entry name" value="Transposase_Tc1-like"/>
</dbReference>
<dbReference type="InterPro" id="IPR036388">
    <property type="entry name" value="WH-like_DNA-bd_sf"/>
</dbReference>
<feature type="domain" description="Sleeping Beauty transposase HTH" evidence="2">
    <location>
        <begin position="2"/>
        <end position="53"/>
    </location>
</feature>
<dbReference type="GO" id="GO:0015074">
    <property type="term" value="P:DNA integration"/>
    <property type="evidence" value="ECO:0007669"/>
    <property type="project" value="InterPro"/>
</dbReference>
<evidence type="ECO:0000259" key="1">
    <source>
        <dbReference type="Pfam" id="PF01498"/>
    </source>
</evidence>
<accession>A0A8P4GTK9</accession>
<dbReference type="GO" id="GO:0006313">
    <property type="term" value="P:DNA transposition"/>
    <property type="evidence" value="ECO:0007669"/>
    <property type="project" value="InterPro"/>
</dbReference>
<dbReference type="SUPFAM" id="SSF46689">
    <property type="entry name" value="Homeodomain-like"/>
    <property type="match status" value="1"/>
</dbReference>
<evidence type="ECO:0000259" key="2">
    <source>
        <dbReference type="Pfam" id="PF25787"/>
    </source>
</evidence>
<dbReference type="Gene3D" id="3.30.420.10">
    <property type="entry name" value="Ribonuclease H-like superfamily/Ribonuclease H"/>
    <property type="match status" value="1"/>
</dbReference>
<dbReference type="GO" id="GO:0003677">
    <property type="term" value="F:DNA binding"/>
    <property type="evidence" value="ECO:0007669"/>
    <property type="project" value="InterPro"/>
</dbReference>
<dbReference type="InterPro" id="IPR057667">
    <property type="entry name" value="HTH_SB"/>
</dbReference>
<dbReference type="InterPro" id="IPR009057">
    <property type="entry name" value="Homeodomain-like_sf"/>
</dbReference>
<reference evidence="3" key="1">
    <citation type="submission" date="2025-08" db="UniProtKB">
        <authorList>
            <consortium name="Ensembl"/>
        </authorList>
    </citation>
    <scope>IDENTIFICATION</scope>
</reference>
<dbReference type="Gene3D" id="1.10.10.10">
    <property type="entry name" value="Winged helix-like DNA-binding domain superfamily/Winged helix DNA-binding domain"/>
    <property type="match status" value="1"/>
</dbReference>
<sequence length="177" mass="20402">MMGKTKELSQDLRNLIVEKHTDSIGYRRISKLLNVPVSTVGAIIQKCKEHHFTINRPRRGAPRKISVKRIIRRVVQEPRTTCGELQKDLELAGTKKKTISNALNRHGLYARSLRKTEKKNVEARLKFAAQHLDKPVKYWENIVWSDETKINSLDAIIHSMFGGQMPLHITPKTPYQQ</sequence>
<reference evidence="3" key="2">
    <citation type="submission" date="2025-09" db="UniProtKB">
        <authorList>
            <consortium name="Ensembl"/>
        </authorList>
    </citation>
    <scope>IDENTIFICATION</scope>
</reference>
<evidence type="ECO:0000313" key="3">
    <source>
        <dbReference type="Ensembl" id="ENSDLAP00005082573.1"/>
    </source>
</evidence>
<dbReference type="Proteomes" id="UP000694389">
    <property type="component" value="Unassembled WGS sequence"/>
</dbReference>
<dbReference type="Ensembl" id="ENSDLAT00005070056.1">
    <property type="protein sequence ID" value="ENSDLAP00005082573.1"/>
    <property type="gene ID" value="ENSDLAG00005026628.1"/>
</dbReference>
<dbReference type="Pfam" id="PF01498">
    <property type="entry name" value="HTH_Tnp_Tc3_2"/>
    <property type="match status" value="1"/>
</dbReference>
<organism evidence="3 4">
    <name type="scientific">Dicentrarchus labrax</name>
    <name type="common">European seabass</name>
    <name type="synonym">Morone labrax</name>
    <dbReference type="NCBI Taxonomy" id="13489"/>
    <lineage>
        <taxon>Eukaryota</taxon>
        <taxon>Metazoa</taxon>
        <taxon>Chordata</taxon>
        <taxon>Craniata</taxon>
        <taxon>Vertebrata</taxon>
        <taxon>Euteleostomi</taxon>
        <taxon>Actinopterygii</taxon>
        <taxon>Neopterygii</taxon>
        <taxon>Teleostei</taxon>
        <taxon>Neoteleostei</taxon>
        <taxon>Acanthomorphata</taxon>
        <taxon>Eupercaria</taxon>
        <taxon>Moronidae</taxon>
        <taxon>Dicentrarchus</taxon>
    </lineage>
</organism>
<dbReference type="Pfam" id="PF25787">
    <property type="entry name" value="HTH_SB"/>
    <property type="match status" value="1"/>
</dbReference>
<dbReference type="InterPro" id="IPR036397">
    <property type="entry name" value="RNaseH_sf"/>
</dbReference>